<evidence type="ECO:0000313" key="3">
    <source>
        <dbReference type="Proteomes" id="UP000242181"/>
    </source>
</evidence>
<comment type="caution">
    <text evidence="2">The sequence shown here is derived from an EMBL/GenBank/DDBJ whole genome shotgun (WGS) entry which is preliminary data.</text>
</comment>
<feature type="transmembrane region" description="Helical" evidence="1">
    <location>
        <begin position="179"/>
        <end position="200"/>
    </location>
</feature>
<feature type="transmembrane region" description="Helical" evidence="1">
    <location>
        <begin position="245"/>
        <end position="271"/>
    </location>
</feature>
<dbReference type="GO" id="GO:0140359">
    <property type="term" value="F:ABC-type transporter activity"/>
    <property type="evidence" value="ECO:0007669"/>
    <property type="project" value="InterPro"/>
</dbReference>
<feature type="transmembrane region" description="Helical" evidence="1">
    <location>
        <begin position="142"/>
        <end position="167"/>
    </location>
</feature>
<sequence length="278" mass="29776">MAILLIIARKEWLDGLRNRWILAISLMLWGLAVGLAYFGGVASGLVGFTSIESTLASLASLAVVILPLIALLLGHDALIGEVERGTLLLLLTYPITPGQLLVGKFMGQALMLAVATGLGFGSAALTLLLLTPELDSGLVLKLFSALVLSAILLGWIFLAMAYVLSAWVSEKGKAAGASLILWFFFVVVFDLLMLGLLIGLPEQLDFASLPYLMLFNPADIFRIFNLELLSSSEVKSGVMVAGSELALGSGGLLGCLLLWLLLLMLLARFLFQRSLIRI</sequence>
<feature type="transmembrane region" description="Helical" evidence="1">
    <location>
        <begin position="109"/>
        <end position="130"/>
    </location>
</feature>
<organism evidence="2 3">
    <name type="scientific">Zobellella taiwanensis</name>
    <dbReference type="NCBI Taxonomy" id="347535"/>
    <lineage>
        <taxon>Bacteria</taxon>
        <taxon>Pseudomonadati</taxon>
        <taxon>Pseudomonadota</taxon>
        <taxon>Gammaproteobacteria</taxon>
        <taxon>Aeromonadales</taxon>
        <taxon>Aeromonadaceae</taxon>
        <taxon>Zobellella</taxon>
    </lineage>
</organism>
<dbReference type="Pfam" id="PF12679">
    <property type="entry name" value="ABC2_membrane_2"/>
    <property type="match status" value="1"/>
</dbReference>
<dbReference type="RefSeq" id="WP_106453815.1">
    <property type="nucleotide sequence ID" value="NZ_PXYH01000014.1"/>
</dbReference>
<keyword evidence="1" id="KW-1133">Transmembrane helix</keyword>
<dbReference type="PANTHER" id="PTHR43471:SF1">
    <property type="entry name" value="ABC TRANSPORTER PERMEASE PROTEIN NOSY-RELATED"/>
    <property type="match status" value="1"/>
</dbReference>
<reference evidence="2 3" key="1">
    <citation type="submission" date="2018-03" db="EMBL/GenBank/DDBJ databases">
        <title>The draft genome of Zobellella taiwanensis JCM 13381.</title>
        <authorList>
            <person name="Liu L."/>
            <person name="Li L."/>
            <person name="Wang T."/>
            <person name="Zhang X."/>
            <person name="Liang L."/>
        </authorList>
    </citation>
    <scope>NUCLEOTIDE SEQUENCE [LARGE SCALE GENOMIC DNA]</scope>
    <source>
        <strain evidence="2 3">JCM 13381</strain>
    </source>
</reference>
<keyword evidence="1" id="KW-0472">Membrane</keyword>
<evidence type="ECO:0008006" key="4">
    <source>
        <dbReference type="Google" id="ProtNLM"/>
    </source>
</evidence>
<feature type="transmembrane region" description="Helical" evidence="1">
    <location>
        <begin position="20"/>
        <end position="48"/>
    </location>
</feature>
<keyword evidence="1" id="KW-0812">Transmembrane</keyword>
<dbReference type="PANTHER" id="PTHR43471">
    <property type="entry name" value="ABC TRANSPORTER PERMEASE"/>
    <property type="match status" value="1"/>
</dbReference>
<gene>
    <name evidence="2" type="ORF">C7I36_11325</name>
</gene>
<proteinExistence type="predicted"/>
<dbReference type="EMBL" id="PXYH01000014">
    <property type="protein sequence ID" value="PSJ41162.1"/>
    <property type="molecule type" value="Genomic_DNA"/>
</dbReference>
<evidence type="ECO:0000313" key="2">
    <source>
        <dbReference type="EMBL" id="PSJ41162.1"/>
    </source>
</evidence>
<dbReference type="OrthoDB" id="9805862at2"/>
<accession>A0A2P7QT65</accession>
<dbReference type="Proteomes" id="UP000242181">
    <property type="component" value="Unassembled WGS sequence"/>
</dbReference>
<feature type="transmembrane region" description="Helical" evidence="1">
    <location>
        <begin position="55"/>
        <end position="73"/>
    </location>
</feature>
<name>A0A2P7QT65_9GAMM</name>
<evidence type="ECO:0000256" key="1">
    <source>
        <dbReference type="SAM" id="Phobius"/>
    </source>
</evidence>
<dbReference type="GO" id="GO:0005886">
    <property type="term" value="C:plasma membrane"/>
    <property type="evidence" value="ECO:0007669"/>
    <property type="project" value="UniProtKB-SubCell"/>
</dbReference>
<protein>
    <recommendedName>
        <fullName evidence="4">ABC transporter permease</fullName>
    </recommendedName>
</protein>
<dbReference type="AlphaFoldDB" id="A0A2P7QT65"/>
<keyword evidence="3" id="KW-1185">Reference proteome</keyword>